<proteinExistence type="predicted"/>
<dbReference type="EMBL" id="CCSB01000003">
    <property type="protein sequence ID" value="CDZ78124.1"/>
    <property type="molecule type" value="Genomic_DNA"/>
</dbReference>
<feature type="domain" description="AsmA" evidence="1">
    <location>
        <begin position="228"/>
        <end position="369"/>
    </location>
</feature>
<dbReference type="InterPro" id="IPR052894">
    <property type="entry name" value="AsmA-related"/>
</dbReference>
<reference evidence="2 3" key="1">
    <citation type="submission" date="2014-06" db="EMBL/GenBank/DDBJ databases">
        <authorList>
            <person name="Urmite Genomes Urmite Genomes"/>
        </authorList>
    </citation>
    <scope>NUCLEOTIDE SEQUENCE [LARGE SCALE GENOMIC DNA]</scope>
</reference>
<dbReference type="GO" id="GO:0005886">
    <property type="term" value="C:plasma membrane"/>
    <property type="evidence" value="ECO:0007669"/>
    <property type="project" value="TreeGrafter"/>
</dbReference>
<dbReference type="InterPro" id="IPR007844">
    <property type="entry name" value="AsmA"/>
</dbReference>
<dbReference type="PANTHER" id="PTHR30441:SF8">
    <property type="entry name" value="DUF748 DOMAIN-CONTAINING PROTEIN"/>
    <property type="match status" value="1"/>
</dbReference>
<dbReference type="eggNOG" id="COG2982">
    <property type="taxonomic scope" value="Bacteria"/>
</dbReference>
<dbReference type="OrthoDB" id="9766390at2"/>
<name>A0A078L237_9GAMM</name>
<dbReference type="AlphaFoldDB" id="A0A078L237"/>
<feature type="domain" description="AsmA" evidence="1">
    <location>
        <begin position="2"/>
        <end position="170"/>
    </location>
</feature>
<accession>A0A078L237</accession>
<dbReference type="STRING" id="1034943.BN59_02431"/>
<dbReference type="RefSeq" id="WP_043874669.1">
    <property type="nucleotide sequence ID" value="NZ_CCVW01000003.1"/>
</dbReference>
<dbReference type="GO" id="GO:0090313">
    <property type="term" value="P:regulation of protein targeting to membrane"/>
    <property type="evidence" value="ECO:0007669"/>
    <property type="project" value="TreeGrafter"/>
</dbReference>
<evidence type="ECO:0000259" key="1">
    <source>
        <dbReference type="Pfam" id="PF05170"/>
    </source>
</evidence>
<sequence>MKLLKRLLATLLLTIIMTTVILWALAKSVNPEVVKAYVSTQLANLTHQNSKVEGDISWHVFPRPGIKITNIQIGDESNSSNYSVRLENLFFNLKITPLLGGKFVFNEFNVDGFKININPDSSTVSDKVNNASTSSENAKSSFAQQFAIERFLLSRGQINIIKDQRKITLSGLQIGAEQFNLQKRLFPLQFKNNIELVDGKEKILKAHINFKGSTSLSPELFKAPLTALQNTPLDGQLSIQNVKIKKFKVTKISAHTKTKPGILFLNPLTITLYDGESVGDLNYEFATSKLIVNQTATNVDSSKFFQDLVDKTLFSGSLDFSIHAQTNLQSANWHERTSGNGSVTIKDGVLQTINLDKVVEQTSAQINHLLFGQKTEKEHILELGQFNNPEFFKGGTNFKLLTCQYQLKDEKLESNSLVLQTDKLQLKGDGTLNLSDEKIDSRLYAKATITDSGIDKIQQLLGGSFPVQITGTLTEPSVSPDIQKINPMLAKLWIKSTLSKPVKEIGKAIKTILQAS</sequence>
<gene>
    <name evidence="2" type="ORF">BN59_02431</name>
</gene>
<dbReference type="PANTHER" id="PTHR30441">
    <property type="entry name" value="DUF748 DOMAIN-CONTAINING PROTEIN"/>
    <property type="match status" value="1"/>
</dbReference>
<organism evidence="2 3">
    <name type="scientific">Legionella massiliensis</name>
    <dbReference type="NCBI Taxonomy" id="1034943"/>
    <lineage>
        <taxon>Bacteria</taxon>
        <taxon>Pseudomonadati</taxon>
        <taxon>Pseudomonadota</taxon>
        <taxon>Gammaproteobacteria</taxon>
        <taxon>Legionellales</taxon>
        <taxon>Legionellaceae</taxon>
        <taxon>Legionella</taxon>
    </lineage>
</organism>
<keyword evidence="3" id="KW-1185">Reference proteome</keyword>
<dbReference type="Proteomes" id="UP000044071">
    <property type="component" value="Unassembled WGS sequence"/>
</dbReference>
<dbReference type="Pfam" id="PF05170">
    <property type="entry name" value="AsmA"/>
    <property type="match status" value="2"/>
</dbReference>
<evidence type="ECO:0000313" key="3">
    <source>
        <dbReference type="Proteomes" id="UP000044071"/>
    </source>
</evidence>
<protein>
    <submittedName>
        <fullName evidence="2">Putative assembly protein</fullName>
    </submittedName>
</protein>
<evidence type="ECO:0000313" key="2">
    <source>
        <dbReference type="EMBL" id="CDZ78124.1"/>
    </source>
</evidence>